<accession>A0A8S5PRD7</accession>
<evidence type="ECO:0000313" key="2">
    <source>
        <dbReference type="EMBL" id="DAE09442.1"/>
    </source>
</evidence>
<dbReference type="EMBL" id="BK015488">
    <property type="protein sequence ID" value="DAE09442.1"/>
    <property type="molecule type" value="Genomic_DNA"/>
</dbReference>
<name>A0A8S5PRD7_9CAUD</name>
<organism evidence="2">
    <name type="scientific">Siphoviridae sp. ct96x5</name>
    <dbReference type="NCBI Taxonomy" id="2825367"/>
    <lineage>
        <taxon>Viruses</taxon>
        <taxon>Duplodnaviria</taxon>
        <taxon>Heunggongvirae</taxon>
        <taxon>Uroviricota</taxon>
        <taxon>Caudoviricetes</taxon>
    </lineage>
</organism>
<feature type="compositionally biased region" description="Low complexity" evidence="1">
    <location>
        <begin position="1"/>
        <end position="11"/>
    </location>
</feature>
<evidence type="ECO:0000256" key="1">
    <source>
        <dbReference type="SAM" id="MobiDB-lite"/>
    </source>
</evidence>
<protein>
    <submittedName>
        <fullName evidence="2">Uncharacterized protein</fullName>
    </submittedName>
</protein>
<reference evidence="2" key="1">
    <citation type="journal article" date="2021" name="Proc. Natl. Acad. Sci. U.S.A.">
        <title>A Catalog of Tens of Thousands of Viruses from Human Metagenomes Reveals Hidden Associations with Chronic Diseases.</title>
        <authorList>
            <person name="Tisza M.J."/>
            <person name="Buck C.B."/>
        </authorList>
    </citation>
    <scope>NUCLEOTIDE SEQUENCE</scope>
    <source>
        <strain evidence="2">Ct96x5</strain>
    </source>
</reference>
<proteinExistence type="predicted"/>
<feature type="region of interest" description="Disordered" evidence="1">
    <location>
        <begin position="1"/>
        <end position="27"/>
    </location>
</feature>
<sequence length="55" mass="6260">MVRNSSSSQSSFRRVRGHPSQWTTSNSGYIKSTFLSRSIVCKVLQTRPVLPNENF</sequence>